<feature type="compositionally biased region" description="Gly residues" evidence="1">
    <location>
        <begin position="56"/>
        <end position="85"/>
    </location>
</feature>
<sequence>MKFSVGFALSLLLLSSNVASRSILQTTDLATVRELEHPSVVEGPKHAVDLEKRKGGGGGGRGGGGGGRSGGGRSGGSRGGGSGRGGRPRPRPGGGGAYPPRPANAGGTSPFGSGTPRSFGGFYGGGARVPFKAGGRSPLGRIPSFLPLTALAFFPGLWLFGVYAYYHSDPYIWYNRTSMRDQMLPVTCLCQQYSVCGCEDNNNNTYIDTLLNKSDPNNITSASPIVRIAEANGTTSIFINGTLENGTTAPDDNPQTESMAPPRVLRMSGYWPMAFMVFSAVLLL</sequence>
<evidence type="ECO:0000259" key="4">
    <source>
        <dbReference type="Pfam" id="PF24866"/>
    </source>
</evidence>
<accession>A0A059J0Y9</accession>
<dbReference type="Pfam" id="PF24866">
    <property type="entry name" value="DUF7732"/>
    <property type="match status" value="1"/>
</dbReference>
<feature type="compositionally biased region" description="Basic and acidic residues" evidence="1">
    <location>
        <begin position="35"/>
        <end position="54"/>
    </location>
</feature>
<comment type="caution">
    <text evidence="5">The sequence shown here is derived from an EMBL/GenBank/DDBJ whole genome shotgun (WGS) entry which is preliminary data.</text>
</comment>
<feature type="region of interest" description="Disordered" evidence="1">
    <location>
        <begin position="35"/>
        <end position="117"/>
    </location>
</feature>
<keyword evidence="2" id="KW-0812">Transmembrane</keyword>
<feature type="signal peptide" evidence="3">
    <location>
        <begin position="1"/>
        <end position="20"/>
    </location>
</feature>
<dbReference type="EMBL" id="AOKY01000480">
    <property type="protein sequence ID" value="KDB21520.1"/>
    <property type="molecule type" value="Genomic_DNA"/>
</dbReference>
<evidence type="ECO:0000256" key="3">
    <source>
        <dbReference type="SAM" id="SignalP"/>
    </source>
</evidence>
<dbReference type="Proteomes" id="UP000024533">
    <property type="component" value="Unassembled WGS sequence"/>
</dbReference>
<feature type="domain" description="DUF7732" evidence="4">
    <location>
        <begin position="122"/>
        <end position="247"/>
    </location>
</feature>
<protein>
    <recommendedName>
        <fullName evidence="4">DUF7732 domain-containing protein</fullName>
    </recommendedName>
</protein>
<evidence type="ECO:0000256" key="1">
    <source>
        <dbReference type="SAM" id="MobiDB-lite"/>
    </source>
</evidence>
<reference evidence="5 6" key="1">
    <citation type="submission" date="2014-02" db="EMBL/GenBank/DDBJ databases">
        <title>The Genome Sequence of Trichophyton interdigitale MR816.</title>
        <authorList>
            <consortium name="The Broad Institute Genomics Platform"/>
            <person name="Cuomo C.A."/>
            <person name="White T.C."/>
            <person name="Graser Y."/>
            <person name="Martinez-Rossi N."/>
            <person name="Heitman J."/>
            <person name="Young S.K."/>
            <person name="Zeng Q."/>
            <person name="Gargeya S."/>
            <person name="Abouelleil A."/>
            <person name="Alvarado L."/>
            <person name="Chapman S.B."/>
            <person name="Gainer-Dewar J."/>
            <person name="Goldberg J."/>
            <person name="Griggs A."/>
            <person name="Gujja S."/>
            <person name="Hansen M."/>
            <person name="Howarth C."/>
            <person name="Imamovic A."/>
            <person name="Larimer J."/>
            <person name="Martinez D."/>
            <person name="Murphy C."/>
            <person name="Pearson M.D."/>
            <person name="Persinoti G."/>
            <person name="Poon T."/>
            <person name="Priest M."/>
            <person name="Roberts A.D."/>
            <person name="Saif S."/>
            <person name="Shea T.D."/>
            <person name="Sykes S.N."/>
            <person name="Wortman J."/>
            <person name="Nusbaum C."/>
            <person name="Birren B."/>
        </authorList>
    </citation>
    <scope>NUCLEOTIDE SEQUENCE [LARGE SCALE GENOMIC DNA]</scope>
    <source>
        <strain evidence="5 6">MR816</strain>
    </source>
</reference>
<feature type="chain" id="PRO_5001578966" description="DUF7732 domain-containing protein" evidence="3">
    <location>
        <begin position="21"/>
        <end position="284"/>
    </location>
</feature>
<evidence type="ECO:0000313" key="6">
    <source>
        <dbReference type="Proteomes" id="UP000024533"/>
    </source>
</evidence>
<keyword evidence="3" id="KW-0732">Signal</keyword>
<feature type="transmembrane region" description="Helical" evidence="2">
    <location>
        <begin position="145"/>
        <end position="166"/>
    </location>
</feature>
<organism evidence="5 6">
    <name type="scientific">Trichophyton interdigitale (strain MR816)</name>
    <dbReference type="NCBI Taxonomy" id="1215338"/>
    <lineage>
        <taxon>Eukaryota</taxon>
        <taxon>Fungi</taxon>
        <taxon>Dikarya</taxon>
        <taxon>Ascomycota</taxon>
        <taxon>Pezizomycotina</taxon>
        <taxon>Eurotiomycetes</taxon>
        <taxon>Eurotiomycetidae</taxon>
        <taxon>Onygenales</taxon>
        <taxon>Arthrodermataceae</taxon>
        <taxon>Trichophyton</taxon>
    </lineage>
</organism>
<dbReference type="STRING" id="1215338.A0A059J0Y9"/>
<dbReference type="HOGENOM" id="CLU_060392_0_0_1"/>
<keyword evidence="6" id="KW-1185">Reference proteome</keyword>
<keyword evidence="2" id="KW-0472">Membrane</keyword>
<dbReference type="InterPro" id="IPR056634">
    <property type="entry name" value="DUF7732"/>
</dbReference>
<feature type="compositionally biased region" description="Polar residues" evidence="1">
    <location>
        <begin position="106"/>
        <end position="116"/>
    </location>
</feature>
<dbReference type="PANTHER" id="PTHR42091">
    <property type="entry name" value="CONSERVED GLYCINE-RICH PROTEIN (AFU_ORTHOLOGUE AFUA_7G02440)"/>
    <property type="match status" value="1"/>
</dbReference>
<gene>
    <name evidence="5" type="ORF">H109_06544</name>
</gene>
<evidence type="ECO:0000256" key="2">
    <source>
        <dbReference type="SAM" id="Phobius"/>
    </source>
</evidence>
<name>A0A059J0Y9_TRIIM</name>
<keyword evidence="2" id="KW-1133">Transmembrane helix</keyword>
<dbReference type="PANTHER" id="PTHR42091:SF1">
    <property type="entry name" value="CONSERVED GLYCINE-RICH PROTEIN (AFU_ORTHOLOGUE AFUA_7G02440)"/>
    <property type="match status" value="1"/>
</dbReference>
<dbReference type="OrthoDB" id="5425547at2759"/>
<proteinExistence type="predicted"/>
<evidence type="ECO:0000313" key="5">
    <source>
        <dbReference type="EMBL" id="KDB21520.1"/>
    </source>
</evidence>
<dbReference type="AlphaFoldDB" id="A0A059J0Y9"/>
<dbReference type="OMA" id="HASGYWV"/>